<dbReference type="Proteomes" id="UP000604391">
    <property type="component" value="Unassembled WGS sequence"/>
</dbReference>
<dbReference type="Pfam" id="PF17207">
    <property type="entry name" value="MCM_OB"/>
    <property type="match status" value="1"/>
</dbReference>
<organism evidence="8 9">
    <name type="scientific">Candidatus Undinarchaeum marinum</name>
    <dbReference type="NCBI Taxonomy" id="2756141"/>
    <lineage>
        <taxon>Archaea</taxon>
        <taxon>Candidatus Undinarchaeota</taxon>
        <taxon>Candidatus Undinarchaeia</taxon>
        <taxon>Candidatus Undinarchaeales</taxon>
        <taxon>Candidatus Undinarchaeaceae</taxon>
        <taxon>Candidatus Undinarchaeum</taxon>
    </lineage>
</organism>
<dbReference type="InterPro" id="IPR012340">
    <property type="entry name" value="NA-bd_OB-fold"/>
</dbReference>
<dbReference type="SUPFAM" id="SSF52540">
    <property type="entry name" value="P-loop containing nucleoside triphosphate hydrolases"/>
    <property type="match status" value="1"/>
</dbReference>
<dbReference type="InterPro" id="IPR041562">
    <property type="entry name" value="MCM_lid"/>
</dbReference>
<feature type="domain" description="MCM C-terminal AAA(+) ATPase" evidence="7">
    <location>
        <begin position="281"/>
        <end position="487"/>
    </location>
</feature>
<dbReference type="PRINTS" id="PR01657">
    <property type="entry name" value="MCMFAMILY"/>
</dbReference>
<reference evidence="8 9" key="1">
    <citation type="journal article" name="Nat. Commun.">
        <title>Undinarchaeota illuminate DPANN phylogeny and the impact of gene transfer on archaeal evolution.</title>
        <authorList>
            <person name="Dombrowski N."/>
            <person name="Williams T.A."/>
            <person name="Sun J."/>
            <person name="Woodcroft B.J."/>
            <person name="Lee J.H."/>
            <person name="Minh B.Q."/>
            <person name="Rinke C."/>
            <person name="Spang A."/>
        </authorList>
    </citation>
    <scope>NUCLEOTIDE SEQUENCE [LARGE SCALE GENOMIC DNA]</scope>
    <source>
        <strain evidence="8">MAG_bin17</strain>
    </source>
</reference>
<sequence>MGDMQDSIDKFEQFFKTKKYYGRLLEIAKEYPDKRSVLVDFADIDKSFPDLADDLLLNPEEALRQAHDAISEIDLPIDVENLSINIRLHNLPKANTVVLRDIRSDHLDRLISIEGIVKNAAEVRPKALKVTFECPECKTNMVLPQFTKNMISPSQCDNFECARRGRFKIINETLIDSQILKVQEPPESMFGGEQPSELYVHLADDLVSPSERKKVMPGNRVQLVGSLKKVPIPSRSGVQTVNYDFYLEVNHVNPTEQEFEEINLSDEDIEAIKKFSKDPKVYEKLIASIAPSIKGNEPIKEGILLQLVGGVRKQHPDGTIIRGNIHIFIVGDPAVGKSQILRYVAGLAPKGRFVSGKKASGVGLTAAVVRDEFSGGWTLEAGALILANNGVVSVDEFDKMSDDDRSAMLEAMEQGTISIAKAGIVTTLRANTSVLAAANPKYGRFDVYKPLYEQIDLSPVILSRFDLKFTSRDLPGLERDTDLSEHVLNAIISPKTIEPELSAEFIQKYISYARRVDPKMTEKAKELIQHFYVSWRGKYRDDDDNGGVVPLTPRQLEAMVRLSEASARIRLADKVSLNDAKRATKLIEQSLRDLGTDPETGKIDIDRMEAGTSSVQRSRINTILTIIDELSKEHGPNIKIDDVLIESANRGLDNLKTLELISKLKSKGDLFEPRQGILKKP</sequence>
<evidence type="ECO:0000313" key="8">
    <source>
        <dbReference type="EMBL" id="HIJ99833.1"/>
    </source>
</evidence>
<dbReference type="GO" id="GO:0042555">
    <property type="term" value="C:MCM complex"/>
    <property type="evidence" value="ECO:0007669"/>
    <property type="project" value="TreeGrafter"/>
</dbReference>
<keyword evidence="5 6" id="KW-0238">DNA-binding</keyword>
<proteinExistence type="inferred from homology"/>
<evidence type="ECO:0000256" key="4">
    <source>
        <dbReference type="ARBA" id="ARBA00022840"/>
    </source>
</evidence>
<name>A0A832UMB7_9ARCH</name>
<dbReference type="GO" id="GO:0006260">
    <property type="term" value="P:DNA replication"/>
    <property type="evidence" value="ECO:0007669"/>
    <property type="project" value="UniProtKB-KW"/>
</dbReference>
<dbReference type="InterPro" id="IPR036388">
    <property type="entry name" value="WH-like_DNA-bd_sf"/>
</dbReference>
<dbReference type="Pfam" id="PF00493">
    <property type="entry name" value="MCM"/>
    <property type="match status" value="1"/>
</dbReference>
<dbReference type="InterPro" id="IPR031327">
    <property type="entry name" value="MCM"/>
</dbReference>
<dbReference type="Gene3D" id="1.10.10.10">
    <property type="entry name" value="Winged helix-like DNA-binding domain superfamily/Winged helix DNA-binding domain"/>
    <property type="match status" value="1"/>
</dbReference>
<dbReference type="SMART" id="SM00350">
    <property type="entry name" value="MCM"/>
    <property type="match status" value="1"/>
</dbReference>
<evidence type="ECO:0000256" key="2">
    <source>
        <dbReference type="ARBA" id="ARBA00022705"/>
    </source>
</evidence>
<dbReference type="InterPro" id="IPR027417">
    <property type="entry name" value="P-loop_NTPase"/>
</dbReference>
<dbReference type="GO" id="GO:0003697">
    <property type="term" value="F:single-stranded DNA binding"/>
    <property type="evidence" value="ECO:0007669"/>
    <property type="project" value="TreeGrafter"/>
</dbReference>
<keyword evidence="9" id="KW-1185">Reference proteome</keyword>
<dbReference type="PANTHER" id="PTHR11630:SF66">
    <property type="entry name" value="DNA REPLICATION LICENSING FACTOR MCM4"/>
    <property type="match status" value="1"/>
</dbReference>
<keyword evidence="4 6" id="KW-0067">ATP-binding</keyword>
<dbReference type="Gene3D" id="3.40.50.300">
    <property type="entry name" value="P-loop containing nucleotide triphosphate hydrolases"/>
    <property type="match status" value="1"/>
</dbReference>
<evidence type="ECO:0000256" key="3">
    <source>
        <dbReference type="ARBA" id="ARBA00022741"/>
    </source>
</evidence>
<evidence type="ECO:0000256" key="5">
    <source>
        <dbReference type="ARBA" id="ARBA00023125"/>
    </source>
</evidence>
<gene>
    <name evidence="8" type="ORF">H1011_03390</name>
</gene>
<evidence type="ECO:0000256" key="1">
    <source>
        <dbReference type="ARBA" id="ARBA00008010"/>
    </source>
</evidence>
<dbReference type="EMBL" id="DVAD01000015">
    <property type="protein sequence ID" value="HIJ99833.1"/>
    <property type="molecule type" value="Genomic_DNA"/>
</dbReference>
<dbReference type="InterPro" id="IPR001208">
    <property type="entry name" value="MCM_dom"/>
</dbReference>
<keyword evidence="3 6" id="KW-0547">Nucleotide-binding</keyword>
<evidence type="ECO:0000259" key="7">
    <source>
        <dbReference type="PROSITE" id="PS50051"/>
    </source>
</evidence>
<dbReference type="Gene3D" id="2.40.50.140">
    <property type="entry name" value="Nucleic acid-binding proteins"/>
    <property type="match status" value="1"/>
</dbReference>
<dbReference type="Gene3D" id="3.30.1640.10">
    <property type="entry name" value="mini-chromosome maintenance (MCM) complex, chain A, domain 1"/>
    <property type="match status" value="1"/>
</dbReference>
<accession>A0A832UMB7</accession>
<dbReference type="GO" id="GO:0005524">
    <property type="term" value="F:ATP binding"/>
    <property type="evidence" value="ECO:0007669"/>
    <property type="project" value="UniProtKB-KW"/>
</dbReference>
<dbReference type="PANTHER" id="PTHR11630">
    <property type="entry name" value="DNA REPLICATION LICENSING FACTOR MCM FAMILY MEMBER"/>
    <property type="match status" value="1"/>
</dbReference>
<dbReference type="SUPFAM" id="SSF50249">
    <property type="entry name" value="Nucleic acid-binding proteins"/>
    <property type="match status" value="1"/>
</dbReference>
<dbReference type="GO" id="GO:0017116">
    <property type="term" value="F:single-stranded DNA helicase activity"/>
    <property type="evidence" value="ECO:0007669"/>
    <property type="project" value="TreeGrafter"/>
</dbReference>
<dbReference type="Pfam" id="PF17855">
    <property type="entry name" value="MCM_lid"/>
    <property type="match status" value="1"/>
</dbReference>
<dbReference type="InterPro" id="IPR033762">
    <property type="entry name" value="MCM_OB"/>
</dbReference>
<keyword evidence="2" id="KW-0235">DNA replication</keyword>
<dbReference type="FunFam" id="3.40.50.300:FF:002469">
    <property type="entry name" value="Cell division control protein 21"/>
    <property type="match status" value="1"/>
</dbReference>
<dbReference type="Gene3D" id="2.20.28.10">
    <property type="match status" value="1"/>
</dbReference>
<evidence type="ECO:0000313" key="9">
    <source>
        <dbReference type="Proteomes" id="UP000604391"/>
    </source>
</evidence>
<evidence type="ECO:0000256" key="6">
    <source>
        <dbReference type="RuleBase" id="RU004070"/>
    </source>
</evidence>
<protein>
    <submittedName>
        <fullName evidence="8">Minichromosome maintenance protein MCM</fullName>
    </submittedName>
</protein>
<comment type="similarity">
    <text evidence="1 6">Belongs to the MCM family.</text>
</comment>
<dbReference type="PROSITE" id="PS50051">
    <property type="entry name" value="MCM_2"/>
    <property type="match status" value="1"/>
</dbReference>
<dbReference type="AlphaFoldDB" id="A0A832UMB7"/>
<comment type="caution">
    <text evidence="8">The sequence shown here is derived from an EMBL/GenBank/DDBJ whole genome shotgun (WGS) entry which is preliminary data.</text>
</comment>